<evidence type="ECO:0000256" key="8">
    <source>
        <dbReference type="ARBA" id="ARBA00023224"/>
    </source>
</evidence>
<feature type="transmembrane region" description="Helical" evidence="10">
    <location>
        <begin position="524"/>
        <end position="545"/>
    </location>
</feature>
<comment type="caution">
    <text evidence="13">The sequence shown here is derived from an EMBL/GenBank/DDBJ whole genome shotgun (WGS) entry which is preliminary data.</text>
</comment>
<feature type="transmembrane region" description="Helical" evidence="10">
    <location>
        <begin position="606"/>
        <end position="626"/>
    </location>
</feature>
<keyword evidence="5 10" id="KW-0472">Membrane</keyword>
<keyword evidence="8" id="KW-0807">Transducer</keyword>
<sequence length="772" mass="88352">MKFLIFVFLFSILFSNVFTISVKLCLWDIYANYTDLILNTYNNLYGANSNIQLNVESVAVNENMVVSITMYNCDIAMVDPIYIYETEKNIHSITEHIQEAIQSRTANQELYKDLIEDITIKDTVNNEDKIFGLPFFLDFGVLFYNTQLANSAPETWDDLNKISESNHYDMTITQYAGQFTDYKEYYYNFVEAVANFSEDENYTLFGDASKEAIENFLKLFEKDIINEKAWNQSAALMKTNFCSGKVIFMRNWLTYKNDLSLCEGLNFSVAPIPKSKSKNSPTGTLLRGIYLTMTKITSKENVPQVAKAIVDLTSKEFLDALISYPIFSDVTPYLESITDNIGSEYCNRIDCNFYSSIINNLITKPIGRFAKDNYGAIMKDSYEYIKGYYKSKKEITGKTMDDISDYFDDKYIKWTDISAIIISAITGLGILVTLVVFVIVIKNRTALVIRRSSPLFLYIMLVGILISFGSIYTYIGKPTSLICNIRPLILVLAFGLAFLALFIKTFRIKVIFDKSDIKVQDKYLLIYSGSILLVELIIVGLWTFLSKMEPDIIKINSKMHYYACKNTSKLGFYFQLALIVINAIILLYGCYLAVKVKDVYSDYNESKVIGLSIYGIMICMIIQLIISACDNLGISVIFIIQSLMIILSSVILLTFMFIPKFWKLHMTGSSLNPSSHGKSGSQKYPTNNNQNNSYSTKSDKNGYINMQNYDNDYLYNNENMGQRNNYYNSKMNGSSESLDNYYNIPFNNNLQYGSGNSYNYKNNLDSYNNFNY</sequence>
<keyword evidence="3 10" id="KW-1133">Transmembrane helix</keyword>
<keyword evidence="4" id="KW-0297">G-protein coupled receptor</keyword>
<feature type="chain" id="PRO_5012666072" description="G-protein coupled receptors family 3 profile domain-containing protein" evidence="11">
    <location>
        <begin position="20"/>
        <end position="772"/>
    </location>
</feature>
<dbReference type="InterPro" id="IPR017978">
    <property type="entry name" value="GPCR_3_C"/>
</dbReference>
<evidence type="ECO:0000313" key="14">
    <source>
        <dbReference type="Proteomes" id="UP000193944"/>
    </source>
</evidence>
<evidence type="ECO:0000256" key="1">
    <source>
        <dbReference type="ARBA" id="ARBA00004141"/>
    </source>
</evidence>
<keyword evidence="2 10" id="KW-0812">Transmembrane</keyword>
<dbReference type="GO" id="GO:0007214">
    <property type="term" value="P:gamma-aminobutyric acid signaling pathway"/>
    <property type="evidence" value="ECO:0007669"/>
    <property type="project" value="TreeGrafter"/>
</dbReference>
<evidence type="ECO:0000256" key="2">
    <source>
        <dbReference type="ARBA" id="ARBA00022692"/>
    </source>
</evidence>
<feature type="signal peptide" evidence="11">
    <location>
        <begin position="1"/>
        <end position="19"/>
    </location>
</feature>
<gene>
    <name evidence="13" type="ORF">BCR32DRAFT_272403</name>
</gene>
<keyword evidence="6" id="KW-0675">Receptor</keyword>
<dbReference type="PANTHER" id="PTHR10519">
    <property type="entry name" value="GABA-B RECEPTOR"/>
    <property type="match status" value="1"/>
</dbReference>
<reference evidence="13 14" key="2">
    <citation type="submission" date="2016-08" db="EMBL/GenBank/DDBJ databases">
        <title>Pervasive Adenine N6-methylation of Active Genes in Fungi.</title>
        <authorList>
            <consortium name="DOE Joint Genome Institute"/>
            <person name="Mondo S.J."/>
            <person name="Dannebaum R.O."/>
            <person name="Kuo R.C."/>
            <person name="Labutti K."/>
            <person name="Haridas S."/>
            <person name="Kuo A."/>
            <person name="Salamov A."/>
            <person name="Ahrendt S.R."/>
            <person name="Lipzen A."/>
            <person name="Sullivan W."/>
            <person name="Andreopoulos W.B."/>
            <person name="Clum A."/>
            <person name="Lindquist E."/>
            <person name="Daum C."/>
            <person name="Ramamoorthy G.K."/>
            <person name="Gryganskyi A."/>
            <person name="Culley D."/>
            <person name="Magnuson J.K."/>
            <person name="James T.Y."/>
            <person name="O'Malley M.A."/>
            <person name="Stajich J.E."/>
            <person name="Spatafora J.W."/>
            <person name="Visel A."/>
            <person name="Grigoriev I.V."/>
        </authorList>
    </citation>
    <scope>NUCLEOTIDE SEQUENCE [LARGE SCALE GENOMIC DNA]</scope>
    <source>
        <strain evidence="13 14">S4</strain>
    </source>
</reference>
<dbReference type="SUPFAM" id="SSF53850">
    <property type="entry name" value="Periplasmic binding protein-like II"/>
    <property type="match status" value="1"/>
</dbReference>
<comment type="subcellular location">
    <subcellularLocation>
        <location evidence="1">Membrane</location>
        <topology evidence="1">Multi-pass membrane protein</topology>
    </subcellularLocation>
</comment>
<dbReference type="GO" id="GO:0004965">
    <property type="term" value="F:G protein-coupled GABA receptor activity"/>
    <property type="evidence" value="ECO:0007669"/>
    <property type="project" value="InterPro"/>
</dbReference>
<dbReference type="Gene3D" id="3.40.190.10">
    <property type="entry name" value="Periplasmic binding protein-like II"/>
    <property type="match status" value="1"/>
</dbReference>
<dbReference type="PRINTS" id="PR00248">
    <property type="entry name" value="GPCRMGR"/>
</dbReference>
<feature type="transmembrane region" description="Helical" evidence="10">
    <location>
        <begin position="572"/>
        <end position="594"/>
    </location>
</feature>
<name>A0A1Y1W8X0_9FUNG</name>
<dbReference type="CDD" id="cd15047">
    <property type="entry name" value="7tmC_GABA-B-like"/>
    <property type="match status" value="1"/>
</dbReference>
<evidence type="ECO:0000256" key="3">
    <source>
        <dbReference type="ARBA" id="ARBA00022989"/>
    </source>
</evidence>
<keyword evidence="11" id="KW-0732">Signal</keyword>
<dbReference type="PRINTS" id="PR01176">
    <property type="entry name" value="GABABRECEPTR"/>
</dbReference>
<proteinExistence type="predicted"/>
<accession>A0A1Y1W8X0</accession>
<dbReference type="OrthoDB" id="5597995at2759"/>
<evidence type="ECO:0000259" key="12">
    <source>
        <dbReference type="PROSITE" id="PS50259"/>
    </source>
</evidence>
<dbReference type="InterPro" id="IPR002455">
    <property type="entry name" value="GPCR3_GABA-B"/>
</dbReference>
<evidence type="ECO:0000256" key="4">
    <source>
        <dbReference type="ARBA" id="ARBA00023040"/>
    </source>
</evidence>
<organism evidence="13 14">
    <name type="scientific">Anaeromyces robustus</name>
    <dbReference type="NCBI Taxonomy" id="1754192"/>
    <lineage>
        <taxon>Eukaryota</taxon>
        <taxon>Fungi</taxon>
        <taxon>Fungi incertae sedis</taxon>
        <taxon>Chytridiomycota</taxon>
        <taxon>Chytridiomycota incertae sedis</taxon>
        <taxon>Neocallimastigomycetes</taxon>
        <taxon>Neocallimastigales</taxon>
        <taxon>Neocallimastigaceae</taxon>
        <taxon>Anaeromyces</taxon>
    </lineage>
</organism>
<protein>
    <recommendedName>
        <fullName evidence="12">G-protein coupled receptors family 3 profile domain-containing protein</fullName>
    </recommendedName>
</protein>
<dbReference type="GO" id="GO:0038039">
    <property type="term" value="C:G protein-coupled receptor heterodimeric complex"/>
    <property type="evidence" value="ECO:0007669"/>
    <property type="project" value="TreeGrafter"/>
</dbReference>
<evidence type="ECO:0000256" key="9">
    <source>
        <dbReference type="SAM" id="MobiDB-lite"/>
    </source>
</evidence>
<reference evidence="13 14" key="1">
    <citation type="submission" date="2016-08" db="EMBL/GenBank/DDBJ databases">
        <title>A Parts List for Fungal Cellulosomes Revealed by Comparative Genomics.</title>
        <authorList>
            <consortium name="DOE Joint Genome Institute"/>
            <person name="Haitjema C.H."/>
            <person name="Gilmore S.P."/>
            <person name="Henske J.K."/>
            <person name="Solomon K.V."/>
            <person name="De Groot R."/>
            <person name="Kuo A."/>
            <person name="Mondo S.J."/>
            <person name="Salamov A.A."/>
            <person name="Labutti K."/>
            <person name="Zhao Z."/>
            <person name="Chiniquy J."/>
            <person name="Barry K."/>
            <person name="Brewer H.M."/>
            <person name="Purvine S.O."/>
            <person name="Wright A.T."/>
            <person name="Boxma B."/>
            <person name="Van Alen T."/>
            <person name="Hackstein J.H."/>
            <person name="Baker S.E."/>
            <person name="Grigoriev I.V."/>
            <person name="O'Malley M.A."/>
        </authorList>
    </citation>
    <scope>NUCLEOTIDE SEQUENCE [LARGE SCALE GENOMIC DNA]</scope>
    <source>
        <strain evidence="13 14">S4</strain>
    </source>
</reference>
<evidence type="ECO:0000256" key="7">
    <source>
        <dbReference type="ARBA" id="ARBA00023180"/>
    </source>
</evidence>
<dbReference type="STRING" id="1754192.A0A1Y1W8X0"/>
<feature type="transmembrane region" description="Helical" evidence="10">
    <location>
        <begin position="632"/>
        <end position="658"/>
    </location>
</feature>
<evidence type="ECO:0000256" key="6">
    <source>
        <dbReference type="ARBA" id="ARBA00023170"/>
    </source>
</evidence>
<evidence type="ECO:0000256" key="11">
    <source>
        <dbReference type="SAM" id="SignalP"/>
    </source>
</evidence>
<evidence type="ECO:0000313" key="13">
    <source>
        <dbReference type="EMBL" id="ORX69845.1"/>
    </source>
</evidence>
<dbReference type="EMBL" id="MCFG01000413">
    <property type="protein sequence ID" value="ORX69845.1"/>
    <property type="molecule type" value="Genomic_DNA"/>
</dbReference>
<feature type="domain" description="G-protein coupled receptors family 3 profile" evidence="12">
    <location>
        <begin position="418"/>
        <end position="664"/>
    </location>
</feature>
<dbReference type="Pfam" id="PF00003">
    <property type="entry name" value="7tm_3"/>
    <property type="match status" value="1"/>
</dbReference>
<feature type="transmembrane region" description="Helical" evidence="10">
    <location>
        <begin position="417"/>
        <end position="441"/>
    </location>
</feature>
<dbReference type="PANTHER" id="PTHR10519:SF20">
    <property type="entry name" value="G-PROTEIN COUPLED RECEPTOR 156-RELATED"/>
    <property type="match status" value="1"/>
</dbReference>
<feature type="transmembrane region" description="Helical" evidence="10">
    <location>
        <begin position="487"/>
        <end position="503"/>
    </location>
</feature>
<feature type="region of interest" description="Disordered" evidence="9">
    <location>
        <begin position="673"/>
        <end position="698"/>
    </location>
</feature>
<keyword evidence="7" id="KW-0325">Glycoprotein</keyword>
<feature type="transmembrane region" description="Helical" evidence="10">
    <location>
        <begin position="453"/>
        <end position="475"/>
    </location>
</feature>
<dbReference type="Proteomes" id="UP000193944">
    <property type="component" value="Unassembled WGS sequence"/>
</dbReference>
<dbReference type="PROSITE" id="PS50259">
    <property type="entry name" value="G_PROTEIN_RECEP_F3_4"/>
    <property type="match status" value="1"/>
</dbReference>
<dbReference type="InterPro" id="IPR000337">
    <property type="entry name" value="GPCR_3"/>
</dbReference>
<dbReference type="AlphaFoldDB" id="A0A1Y1W8X0"/>
<keyword evidence="14" id="KW-1185">Reference proteome</keyword>
<feature type="compositionally biased region" description="Polar residues" evidence="9">
    <location>
        <begin position="673"/>
        <end position="696"/>
    </location>
</feature>
<evidence type="ECO:0000256" key="5">
    <source>
        <dbReference type="ARBA" id="ARBA00023136"/>
    </source>
</evidence>
<evidence type="ECO:0000256" key="10">
    <source>
        <dbReference type="SAM" id="Phobius"/>
    </source>
</evidence>